<protein>
    <submittedName>
        <fullName evidence="2">Uncharacterized protein</fullName>
    </submittedName>
</protein>
<dbReference type="AlphaFoldDB" id="A0AAW0CYN1"/>
<dbReference type="Proteomes" id="UP001383192">
    <property type="component" value="Unassembled WGS sequence"/>
</dbReference>
<organism evidence="2 3">
    <name type="scientific">Paramarasmius palmivorus</name>
    <dbReference type="NCBI Taxonomy" id="297713"/>
    <lineage>
        <taxon>Eukaryota</taxon>
        <taxon>Fungi</taxon>
        <taxon>Dikarya</taxon>
        <taxon>Basidiomycota</taxon>
        <taxon>Agaricomycotina</taxon>
        <taxon>Agaricomycetes</taxon>
        <taxon>Agaricomycetidae</taxon>
        <taxon>Agaricales</taxon>
        <taxon>Marasmiineae</taxon>
        <taxon>Marasmiaceae</taxon>
        <taxon>Paramarasmius</taxon>
    </lineage>
</organism>
<sequence>MVTFARDILQKGTGGSAIPDFQKLWDHAPYTKIEWIFQVVDNCYTSSLFLWQLWVGRSREKQSGRVDSFAYIFVTNLYFEIICVLLATIWAVKTHAEVEGRQNHTYPSVSSMSYRSGETREIVITRDIDITTSASVELNDLSKEQWRHK</sequence>
<proteinExistence type="predicted"/>
<dbReference type="EMBL" id="JAYKXP010000028">
    <property type="protein sequence ID" value="KAK7043768.1"/>
    <property type="molecule type" value="Genomic_DNA"/>
</dbReference>
<gene>
    <name evidence="2" type="ORF">VNI00_008380</name>
</gene>
<keyword evidence="3" id="KW-1185">Reference proteome</keyword>
<reference evidence="2 3" key="1">
    <citation type="submission" date="2024-01" db="EMBL/GenBank/DDBJ databases">
        <title>A draft genome for a cacao thread blight-causing isolate of Paramarasmius palmivorus.</title>
        <authorList>
            <person name="Baruah I.K."/>
            <person name="Bukari Y."/>
            <person name="Amoako-Attah I."/>
            <person name="Meinhardt L.W."/>
            <person name="Bailey B.A."/>
            <person name="Cohen S.P."/>
        </authorList>
    </citation>
    <scope>NUCLEOTIDE SEQUENCE [LARGE SCALE GENOMIC DNA]</scope>
    <source>
        <strain evidence="2 3">GH-12</strain>
    </source>
</reference>
<accession>A0AAW0CYN1</accession>
<evidence type="ECO:0000256" key="1">
    <source>
        <dbReference type="SAM" id="Phobius"/>
    </source>
</evidence>
<evidence type="ECO:0000313" key="2">
    <source>
        <dbReference type="EMBL" id="KAK7043768.1"/>
    </source>
</evidence>
<name>A0AAW0CYN1_9AGAR</name>
<keyword evidence="1" id="KW-0472">Membrane</keyword>
<feature type="transmembrane region" description="Helical" evidence="1">
    <location>
        <begin position="68"/>
        <end position="92"/>
    </location>
</feature>
<keyword evidence="1" id="KW-1133">Transmembrane helix</keyword>
<evidence type="ECO:0000313" key="3">
    <source>
        <dbReference type="Proteomes" id="UP001383192"/>
    </source>
</evidence>
<keyword evidence="1" id="KW-0812">Transmembrane</keyword>
<comment type="caution">
    <text evidence="2">The sequence shown here is derived from an EMBL/GenBank/DDBJ whole genome shotgun (WGS) entry which is preliminary data.</text>
</comment>